<dbReference type="PANTHER" id="PTHR47926:SF362">
    <property type="entry name" value="DYW DOMAIN-CONTAINING PROTEIN"/>
    <property type="match status" value="1"/>
</dbReference>
<evidence type="ECO:0000256" key="2">
    <source>
        <dbReference type="ARBA" id="ARBA00022737"/>
    </source>
</evidence>
<dbReference type="OrthoDB" id="185373at2759"/>
<comment type="caution">
    <text evidence="5">The sequence shown here is derived from an EMBL/GenBank/DDBJ whole genome shotgun (WGS) entry which is preliminary data.</text>
</comment>
<proteinExistence type="inferred from homology"/>
<dbReference type="Pfam" id="PF01535">
    <property type="entry name" value="PPR"/>
    <property type="match status" value="5"/>
</dbReference>
<keyword evidence="6" id="KW-1185">Reference proteome</keyword>
<dbReference type="FunFam" id="1.25.40.10:FF:000344">
    <property type="entry name" value="Pentatricopeptide repeat-containing protein"/>
    <property type="match status" value="1"/>
</dbReference>
<dbReference type="Pfam" id="PF20431">
    <property type="entry name" value="E_motif"/>
    <property type="match status" value="1"/>
</dbReference>
<dbReference type="InterPro" id="IPR002885">
    <property type="entry name" value="PPR_rpt"/>
</dbReference>
<evidence type="ECO:0000313" key="6">
    <source>
        <dbReference type="Proteomes" id="UP000447434"/>
    </source>
</evidence>
<protein>
    <submittedName>
        <fullName evidence="5">Putative tetratricopeptide-like helical domain, DYW domain-containing protein</fullName>
    </submittedName>
</protein>
<dbReference type="GO" id="GO:0003729">
    <property type="term" value="F:mRNA binding"/>
    <property type="evidence" value="ECO:0007669"/>
    <property type="project" value="UniProtKB-ARBA"/>
</dbReference>
<feature type="repeat" description="PPR" evidence="3">
    <location>
        <begin position="366"/>
        <end position="400"/>
    </location>
</feature>
<dbReference type="InterPro" id="IPR046960">
    <property type="entry name" value="PPR_At4g14850-like_plant"/>
</dbReference>
<accession>A0A6A4Q8B1</accession>
<feature type="repeat" description="PPR" evidence="3">
    <location>
        <begin position="265"/>
        <end position="299"/>
    </location>
</feature>
<dbReference type="FunFam" id="1.25.40.10:FF:000090">
    <property type="entry name" value="Pentatricopeptide repeat-containing protein, chloroplastic"/>
    <property type="match status" value="1"/>
</dbReference>
<evidence type="ECO:0000256" key="3">
    <source>
        <dbReference type="PROSITE-ProRule" id="PRU00708"/>
    </source>
</evidence>
<keyword evidence="2" id="KW-0677">Repeat</keyword>
<dbReference type="InterPro" id="IPR032867">
    <property type="entry name" value="DYW_dom"/>
</dbReference>
<dbReference type="InterPro" id="IPR046848">
    <property type="entry name" value="E_motif"/>
</dbReference>
<dbReference type="NCBIfam" id="TIGR00756">
    <property type="entry name" value="PPR"/>
    <property type="match status" value="5"/>
</dbReference>
<feature type="repeat" description="PPR" evidence="3">
    <location>
        <begin position="164"/>
        <end position="198"/>
    </location>
</feature>
<dbReference type="EMBL" id="WOCE01000007">
    <property type="protein sequence ID" value="KAE9610415.1"/>
    <property type="molecule type" value="Genomic_DNA"/>
</dbReference>
<evidence type="ECO:0000313" key="5">
    <source>
        <dbReference type="EMBL" id="KAE9610415.1"/>
    </source>
</evidence>
<feature type="repeat" description="PPR" evidence="3">
    <location>
        <begin position="567"/>
        <end position="601"/>
    </location>
</feature>
<dbReference type="GO" id="GO:0008270">
    <property type="term" value="F:zinc ion binding"/>
    <property type="evidence" value="ECO:0007669"/>
    <property type="project" value="InterPro"/>
</dbReference>
<organism evidence="5 6">
    <name type="scientific">Lupinus albus</name>
    <name type="common">White lupine</name>
    <name type="synonym">Lupinus termis</name>
    <dbReference type="NCBI Taxonomy" id="3870"/>
    <lineage>
        <taxon>Eukaryota</taxon>
        <taxon>Viridiplantae</taxon>
        <taxon>Streptophyta</taxon>
        <taxon>Embryophyta</taxon>
        <taxon>Tracheophyta</taxon>
        <taxon>Spermatophyta</taxon>
        <taxon>Magnoliopsida</taxon>
        <taxon>eudicotyledons</taxon>
        <taxon>Gunneridae</taxon>
        <taxon>Pentapetalae</taxon>
        <taxon>rosids</taxon>
        <taxon>fabids</taxon>
        <taxon>Fabales</taxon>
        <taxon>Fabaceae</taxon>
        <taxon>Papilionoideae</taxon>
        <taxon>50 kb inversion clade</taxon>
        <taxon>genistoids sensu lato</taxon>
        <taxon>core genistoids</taxon>
        <taxon>Genisteae</taxon>
        <taxon>Lupinus</taxon>
    </lineage>
</organism>
<name>A0A6A4Q8B1_LUPAL</name>
<feature type="repeat" description="PPR" evidence="3">
    <location>
        <begin position="467"/>
        <end position="501"/>
    </location>
</feature>
<dbReference type="Pfam" id="PF13041">
    <property type="entry name" value="PPR_2"/>
    <property type="match status" value="3"/>
</dbReference>
<dbReference type="PROSITE" id="PS51375">
    <property type="entry name" value="PPR"/>
    <property type="match status" value="5"/>
</dbReference>
<reference evidence="6" key="1">
    <citation type="journal article" date="2020" name="Nat. Commun.">
        <title>Genome sequence of the cluster root forming white lupin.</title>
        <authorList>
            <person name="Hufnagel B."/>
            <person name="Marques A."/>
            <person name="Soriano A."/>
            <person name="Marques L."/>
            <person name="Divol F."/>
            <person name="Doumas P."/>
            <person name="Sallet E."/>
            <person name="Mancinotti D."/>
            <person name="Carrere S."/>
            <person name="Marande W."/>
            <person name="Arribat S."/>
            <person name="Keller J."/>
            <person name="Huneau C."/>
            <person name="Blein T."/>
            <person name="Aime D."/>
            <person name="Laguerre M."/>
            <person name="Taylor J."/>
            <person name="Schubert V."/>
            <person name="Nelson M."/>
            <person name="Geu-Flores F."/>
            <person name="Crespi M."/>
            <person name="Gallardo-Guerrero K."/>
            <person name="Delaux P.-M."/>
            <person name="Salse J."/>
            <person name="Berges H."/>
            <person name="Guyot R."/>
            <person name="Gouzy J."/>
            <person name="Peret B."/>
        </authorList>
    </citation>
    <scope>NUCLEOTIDE SEQUENCE [LARGE SCALE GENOMIC DNA]</scope>
    <source>
        <strain evidence="6">cv. Amiga</strain>
    </source>
</reference>
<dbReference type="Proteomes" id="UP000447434">
    <property type="component" value="Chromosome 7"/>
</dbReference>
<comment type="similarity">
    <text evidence="1">Belongs to the PPR family. PCMP-H subfamily.</text>
</comment>
<dbReference type="Gene3D" id="1.25.40.10">
    <property type="entry name" value="Tetratricopeptide repeat domain"/>
    <property type="match status" value="6"/>
</dbReference>
<dbReference type="GO" id="GO:0009451">
    <property type="term" value="P:RNA modification"/>
    <property type="evidence" value="ECO:0007669"/>
    <property type="project" value="InterPro"/>
</dbReference>
<dbReference type="Pfam" id="PF14432">
    <property type="entry name" value="DYW_deaminase"/>
    <property type="match status" value="1"/>
</dbReference>
<feature type="domain" description="DYW" evidence="4">
    <location>
        <begin position="781"/>
        <end position="873"/>
    </location>
</feature>
<evidence type="ECO:0000259" key="4">
    <source>
        <dbReference type="Pfam" id="PF14432"/>
    </source>
</evidence>
<sequence length="873" mass="97929">MSKSITKLSTITAYHHSHGNNPIFLKSPNCFIFFGQTSTNSNLSFRTTNFDVSVTLSQTTHNTTIYDDENATICKFCEMGHLKKSMELLIRSQKSKLELNTYCSVLQLCAELKSLEDGRRVHSIATSNGVKIEGALGAKLVFMYVNCGDLIEGRRIFDKILNDKVFLWNLIMTEYARIGNYRESLCIFKKMQELGVAGNAFTFTCVLKCFAALGEEMECKRVHGYVYKLGFGSYNAVVNSLIAAYFKFGGVESAYKLFDELSDQDVVSWNSMISGCVMNGFSRKGIEFFIQMLILGADMDSDTLVCVLVACANVGNLSFGKALHALGVKRCYSGDIVFNNTLLDMYSKCDNLNGATDVFVKMGDKTIVSWTSIIAAYVREGRYDDAIGLFDEMQSKGLKPDIYTVTSIIHACACSNSLDKGRDVHDYITKNKMGSSLPVCNALMNMYAKCGSMEEAHIIFSKIPVKDIVSWNTMIGGYSKNSLPNKALYLFVDMQKQSKPDEITMACVLPACSGLSALDKGREIHGHILRKGYFSNPNILGALVDMYVKCGLLVIAKLLFDMIPKKNLIHWTIMIAGYAMHGFGNEAISTFEKMRIAGIEPGETSFTSILCACRDSGLQKEGWVFFNYMRNKCSIEPKLEHYVCMVDLLALSGNLSKAYKFIEAMPIKPDATIWGALLSGCRIHHDVVLAEKVAEHIFELEPENTRYYVLLANVYADAEKWENVKKFQQKIGKQGFKKNSGCSWIEVQGKFNIFAGDKSHPQARTIESLVKKLQRKMKNEGYSPKMRYALFNADEKEKEVLQCGHSEKLAMAFGILNLPPGRTIRVTKNLRVCGDCHEMGKFMSKTTRREIVLRDSNRFHLFRDGTCSCRGFW</sequence>
<gene>
    <name evidence="5" type="ORF">Lalb_Chr07g0186371</name>
</gene>
<dbReference type="PANTHER" id="PTHR47926">
    <property type="entry name" value="PENTATRICOPEPTIDE REPEAT-CONTAINING PROTEIN"/>
    <property type="match status" value="1"/>
</dbReference>
<dbReference type="FunFam" id="1.25.40.10:FF:000436">
    <property type="entry name" value="Pentatricopeptide repeat-containing protein At5g39350 family"/>
    <property type="match status" value="1"/>
</dbReference>
<dbReference type="AlphaFoldDB" id="A0A6A4Q8B1"/>
<evidence type="ECO:0000256" key="1">
    <source>
        <dbReference type="ARBA" id="ARBA00006643"/>
    </source>
</evidence>
<dbReference type="InterPro" id="IPR011990">
    <property type="entry name" value="TPR-like_helical_dom_sf"/>
</dbReference>
<dbReference type="FunFam" id="1.25.40.10:FF:000073">
    <property type="entry name" value="Pentatricopeptide repeat-containing protein chloroplastic"/>
    <property type="match status" value="1"/>
</dbReference>